<gene>
    <name evidence="6" type="ORF">CEW88_15890</name>
</gene>
<dbReference type="SUPFAM" id="SSF53850">
    <property type="entry name" value="Periplasmic binding protein-like II"/>
    <property type="match status" value="1"/>
</dbReference>
<dbReference type="Proteomes" id="UP000244915">
    <property type="component" value="Chromosome 2"/>
</dbReference>
<dbReference type="KEGG" id="ypac:CEW88_15890"/>
<feature type="domain" description="HTH lysR-type" evidence="5">
    <location>
        <begin position="8"/>
        <end position="65"/>
    </location>
</feature>
<keyword evidence="4" id="KW-0804">Transcription</keyword>
<name>A0A2U8HH81_9RHOB</name>
<evidence type="ECO:0000256" key="1">
    <source>
        <dbReference type="ARBA" id="ARBA00009437"/>
    </source>
</evidence>
<dbReference type="InterPro" id="IPR000847">
    <property type="entry name" value="LysR_HTH_N"/>
</dbReference>
<dbReference type="InterPro" id="IPR058163">
    <property type="entry name" value="LysR-type_TF_proteobact-type"/>
</dbReference>
<dbReference type="PANTHER" id="PTHR30537">
    <property type="entry name" value="HTH-TYPE TRANSCRIPTIONAL REGULATOR"/>
    <property type="match status" value="1"/>
</dbReference>
<dbReference type="Gene3D" id="3.40.190.10">
    <property type="entry name" value="Periplasmic binding protein-like II"/>
    <property type="match status" value="2"/>
</dbReference>
<reference evidence="6 7" key="1">
    <citation type="submission" date="2017-06" db="EMBL/GenBank/DDBJ databases">
        <title>Yangia sp. YSBP01 complete genome sequence.</title>
        <authorList>
            <person name="Woo J.-H."/>
            <person name="Kim H.-S."/>
        </authorList>
    </citation>
    <scope>NUCLEOTIDE SEQUENCE [LARGE SCALE GENOMIC DNA]</scope>
    <source>
        <strain evidence="6 7">YSBP01</strain>
    </source>
</reference>
<dbReference type="OrthoDB" id="9804958at2"/>
<dbReference type="PRINTS" id="PR00039">
    <property type="entry name" value="HTHLYSR"/>
</dbReference>
<dbReference type="PANTHER" id="PTHR30537:SF5">
    <property type="entry name" value="HTH-TYPE TRANSCRIPTIONAL ACTIVATOR TTDR-RELATED"/>
    <property type="match status" value="1"/>
</dbReference>
<dbReference type="Gene3D" id="1.10.10.10">
    <property type="entry name" value="Winged helix-like DNA-binding domain superfamily/Winged helix DNA-binding domain"/>
    <property type="match status" value="1"/>
</dbReference>
<evidence type="ECO:0000256" key="3">
    <source>
        <dbReference type="ARBA" id="ARBA00023125"/>
    </source>
</evidence>
<organism evidence="6 7">
    <name type="scientific">Alloyangia pacifica</name>
    <dbReference type="NCBI Taxonomy" id="311180"/>
    <lineage>
        <taxon>Bacteria</taxon>
        <taxon>Pseudomonadati</taxon>
        <taxon>Pseudomonadota</taxon>
        <taxon>Alphaproteobacteria</taxon>
        <taxon>Rhodobacterales</taxon>
        <taxon>Roseobacteraceae</taxon>
        <taxon>Alloyangia</taxon>
    </lineage>
</organism>
<dbReference type="GO" id="GO:0003700">
    <property type="term" value="F:DNA-binding transcription factor activity"/>
    <property type="evidence" value="ECO:0007669"/>
    <property type="project" value="InterPro"/>
</dbReference>
<dbReference type="RefSeq" id="WP_108968775.1">
    <property type="nucleotide sequence ID" value="NZ_CP022190.1"/>
</dbReference>
<accession>A0A2U8HH81</accession>
<keyword evidence="2" id="KW-0805">Transcription regulation</keyword>
<dbReference type="InterPro" id="IPR036390">
    <property type="entry name" value="WH_DNA-bd_sf"/>
</dbReference>
<comment type="similarity">
    <text evidence="1">Belongs to the LysR transcriptional regulatory family.</text>
</comment>
<evidence type="ECO:0000259" key="5">
    <source>
        <dbReference type="PROSITE" id="PS50931"/>
    </source>
</evidence>
<evidence type="ECO:0000313" key="6">
    <source>
        <dbReference type="EMBL" id="AWI85223.1"/>
    </source>
</evidence>
<dbReference type="PROSITE" id="PS50931">
    <property type="entry name" value="HTH_LYSR"/>
    <property type="match status" value="1"/>
</dbReference>
<dbReference type="Pfam" id="PF03466">
    <property type="entry name" value="LysR_substrate"/>
    <property type="match status" value="1"/>
</dbReference>
<proteinExistence type="inferred from homology"/>
<dbReference type="SUPFAM" id="SSF46785">
    <property type="entry name" value="Winged helix' DNA-binding domain"/>
    <property type="match status" value="1"/>
</dbReference>
<dbReference type="GO" id="GO:0003677">
    <property type="term" value="F:DNA binding"/>
    <property type="evidence" value="ECO:0007669"/>
    <property type="project" value="UniProtKB-KW"/>
</dbReference>
<dbReference type="AlphaFoldDB" id="A0A2U8HH81"/>
<dbReference type="InterPro" id="IPR036388">
    <property type="entry name" value="WH-like_DNA-bd_sf"/>
</dbReference>
<protein>
    <submittedName>
        <fullName evidence="6">LysR family transcriptional regulator</fullName>
    </submittedName>
</protein>
<evidence type="ECO:0000313" key="7">
    <source>
        <dbReference type="Proteomes" id="UP000244915"/>
    </source>
</evidence>
<sequence length="297" mass="32264">MQKPYDLPSLGDLACFESAARNLSFKQASAEMNVTPAAVSHRIKALEQDLGQALFSRQYRGVELTEAGALLFVSLQRGFEGISDSVTRIRNRRDRTAVSIAATTAMSGLWLTPRLAAFWKAHPGVAISQVIADSGRVSGVDLSIRYGDPAREDDDTRLLFRDRILALGSAQFAEMHEIAQVADLAEVPLIRIHSGANAWTGWHEWFASLGLPAPTGPEFALNNYLIGLKAAEDGIGAVLGWEGLLQGYLESHRLVQLVPEAMDSPYPFYLRIHAGASANAQLFADWLAEQEAGAAFA</sequence>
<dbReference type="Pfam" id="PF00126">
    <property type="entry name" value="HTH_1"/>
    <property type="match status" value="1"/>
</dbReference>
<keyword evidence="3" id="KW-0238">DNA-binding</keyword>
<dbReference type="InterPro" id="IPR005119">
    <property type="entry name" value="LysR_subst-bd"/>
</dbReference>
<evidence type="ECO:0000256" key="2">
    <source>
        <dbReference type="ARBA" id="ARBA00023015"/>
    </source>
</evidence>
<dbReference type="EMBL" id="CP022190">
    <property type="protein sequence ID" value="AWI85223.1"/>
    <property type="molecule type" value="Genomic_DNA"/>
</dbReference>
<evidence type="ECO:0000256" key="4">
    <source>
        <dbReference type="ARBA" id="ARBA00023163"/>
    </source>
</evidence>